<dbReference type="PANTHER" id="PTHR47432">
    <property type="entry name" value="CELL WALL ASSEMBLY REGULATOR SMI1"/>
    <property type="match status" value="1"/>
</dbReference>
<keyword evidence="3" id="KW-1185">Reference proteome</keyword>
<sequence length="222" mass="24935">MSSDLTLLFERLERWLSAHAPQIYSELTPGAQDSELDELEALTGQTLPPDYRELYCRHGDWGKALLLTHLPLLGVQREWLMWESLAGEDFASSPEGHSSFPLDAITPRYINLGWIPFLTDYGGNSVGIDLAPASAGVRGQVITFGRDEREKYVLAPSLHDFLREYVERLEAGRGRVIDENDLDFPPFQPFQRLELTNAAGEGVDEYLRLADLFPGFGAVPNR</sequence>
<dbReference type="Proteomes" id="UP000286287">
    <property type="component" value="Unassembled WGS sequence"/>
</dbReference>
<evidence type="ECO:0000259" key="1">
    <source>
        <dbReference type="SMART" id="SM00860"/>
    </source>
</evidence>
<dbReference type="Gene3D" id="3.40.1580.10">
    <property type="entry name" value="SMI1/KNR4-like"/>
    <property type="match status" value="1"/>
</dbReference>
<dbReference type="InterPro" id="IPR051873">
    <property type="entry name" value="KNR4/SMI1_regulator"/>
</dbReference>
<dbReference type="EMBL" id="QYUJ01000014">
    <property type="protein sequence ID" value="RJF73041.1"/>
    <property type="molecule type" value="Genomic_DNA"/>
</dbReference>
<evidence type="ECO:0000313" key="3">
    <source>
        <dbReference type="Proteomes" id="UP000286287"/>
    </source>
</evidence>
<name>A0A418VA94_9DEIO</name>
<dbReference type="OrthoDB" id="7593948at2"/>
<dbReference type="RefSeq" id="WP_119765756.1">
    <property type="nucleotide sequence ID" value="NZ_QYUJ01000014.1"/>
</dbReference>
<dbReference type="SUPFAM" id="SSF160631">
    <property type="entry name" value="SMI1/KNR4-like"/>
    <property type="match status" value="1"/>
</dbReference>
<evidence type="ECO:0000313" key="2">
    <source>
        <dbReference type="EMBL" id="RJF73041.1"/>
    </source>
</evidence>
<gene>
    <name evidence="2" type="ORF">D3875_17320</name>
</gene>
<dbReference type="PANTHER" id="PTHR47432:SF1">
    <property type="entry name" value="CELL WALL ASSEMBLY REGULATOR SMI1"/>
    <property type="match status" value="1"/>
</dbReference>
<dbReference type="SMART" id="SM00860">
    <property type="entry name" value="SMI1_KNR4"/>
    <property type="match status" value="1"/>
</dbReference>
<dbReference type="InterPro" id="IPR018958">
    <property type="entry name" value="Knr4/Smi1-like_dom"/>
</dbReference>
<organism evidence="2 3">
    <name type="scientific">Deinococcus cavernae</name>
    <dbReference type="NCBI Taxonomy" id="2320857"/>
    <lineage>
        <taxon>Bacteria</taxon>
        <taxon>Thermotogati</taxon>
        <taxon>Deinococcota</taxon>
        <taxon>Deinococci</taxon>
        <taxon>Deinococcales</taxon>
        <taxon>Deinococcaceae</taxon>
        <taxon>Deinococcus</taxon>
    </lineage>
</organism>
<accession>A0A418VA94</accession>
<protein>
    <recommendedName>
        <fullName evidence="1">Knr4/Smi1-like domain-containing protein</fullName>
    </recommendedName>
</protein>
<dbReference type="InterPro" id="IPR037883">
    <property type="entry name" value="Knr4/Smi1-like_sf"/>
</dbReference>
<feature type="domain" description="Knr4/Smi1-like" evidence="1">
    <location>
        <begin position="30"/>
        <end position="164"/>
    </location>
</feature>
<dbReference type="AlphaFoldDB" id="A0A418VA94"/>
<proteinExistence type="predicted"/>
<comment type="caution">
    <text evidence="2">The sequence shown here is derived from an EMBL/GenBank/DDBJ whole genome shotgun (WGS) entry which is preliminary data.</text>
</comment>
<dbReference type="Pfam" id="PF09346">
    <property type="entry name" value="SMI1_KNR4"/>
    <property type="match status" value="1"/>
</dbReference>
<reference evidence="2 3" key="1">
    <citation type="submission" date="2018-09" db="EMBL/GenBank/DDBJ databases">
        <authorList>
            <person name="Zhu H."/>
        </authorList>
    </citation>
    <scope>NUCLEOTIDE SEQUENCE [LARGE SCALE GENOMIC DNA]</scope>
    <source>
        <strain evidence="2 3">K2S05-167</strain>
    </source>
</reference>